<dbReference type="InterPro" id="IPR003594">
    <property type="entry name" value="HATPase_dom"/>
</dbReference>
<evidence type="ECO:0000256" key="12">
    <source>
        <dbReference type="ARBA" id="ARBA00023012"/>
    </source>
</evidence>
<protein>
    <recommendedName>
        <fullName evidence="3">histidine kinase</fullName>
        <ecNumber evidence="3">2.7.13.3</ecNumber>
    </recommendedName>
</protein>
<dbReference type="Gene3D" id="1.10.1760.20">
    <property type="match status" value="1"/>
</dbReference>
<evidence type="ECO:0000256" key="13">
    <source>
        <dbReference type="ARBA" id="ARBA00023136"/>
    </source>
</evidence>
<feature type="domain" description="Signal transduction histidine kinase 5TM receptor LytS transmembrane region" evidence="17">
    <location>
        <begin position="27"/>
        <end position="191"/>
    </location>
</feature>
<evidence type="ECO:0000313" key="19">
    <source>
        <dbReference type="Proteomes" id="UP000308489"/>
    </source>
</evidence>
<feature type="domain" description="Histidine kinase/HSP90-like ATPase" evidence="15">
    <location>
        <begin position="456"/>
        <end position="550"/>
    </location>
</feature>
<keyword evidence="7 14" id="KW-0812">Transmembrane</keyword>
<evidence type="ECO:0000313" key="18">
    <source>
        <dbReference type="EMBL" id="VTQ81848.1"/>
    </source>
</evidence>
<feature type="transmembrane region" description="Helical" evidence="14">
    <location>
        <begin position="169"/>
        <end position="189"/>
    </location>
</feature>
<dbReference type="KEGG" id="hhw:NCTC503_00084"/>
<keyword evidence="10" id="KW-0067">ATP-binding</keyword>
<name>A0A4U9QV07_HATHI</name>
<reference evidence="18 19" key="1">
    <citation type="submission" date="2019-05" db="EMBL/GenBank/DDBJ databases">
        <authorList>
            <consortium name="Pathogen Informatics"/>
        </authorList>
    </citation>
    <scope>NUCLEOTIDE SEQUENCE [LARGE SCALE GENOMIC DNA]</scope>
    <source>
        <strain evidence="18 19">NCTC503</strain>
    </source>
</reference>
<dbReference type="InterPro" id="IPR036890">
    <property type="entry name" value="HATPase_C_sf"/>
</dbReference>
<feature type="transmembrane region" description="Helical" evidence="14">
    <location>
        <begin position="100"/>
        <end position="123"/>
    </location>
</feature>
<sequence length="551" mass="61501">MMYLAQRLINNLGYIIVIVFIVTRMSSFKKIARRANYRKVDLILLSVIFGAFGILGTYVGTEVSGAIANTRIIGIVTGGILCGPFVGIASGLIAGIHRYFVPFGTSTALPCAIATILAGVISSKLYNVEKKELRWLYGFIFGIILESLEMILILIITKPFSMAKEIVGSIYLPMSLTNALGISFLIILVQNILKEEEDIAANEAQIALEIANKTLPYFRDIDGDSLEKICTIIKDSVGADAVAITDKNYILAHIGKGEDHHIKGKEIVTKATKQVIEDGEIKTITNKKCIECSFKECPLRSAIIVPLRERDEIIGTLKIYYIREDAVTRRTKNLAIGLSQIISTQFEISKLEKLRTMASKAEIKALQAQINPHFLFNALNTITSFVRINPNRARELIIDLSTYLRYNLDIGENPVDIYRELEQVRAYIDIEKARFGEKLNIIYDVDEGLDIKIPSLLIQPLVENSIKHGILEGDGKGTVLIYIKKINSKVKVVIEDDGIGISTEIIDMIYNGDSMENKIGLINVHQRLLNIYGRGLFIERLDRGTRISFEV</sequence>
<dbReference type="GO" id="GO:0071555">
    <property type="term" value="P:cell wall organization"/>
    <property type="evidence" value="ECO:0007669"/>
    <property type="project" value="InterPro"/>
</dbReference>
<comment type="subcellular location">
    <subcellularLocation>
        <location evidence="2">Cell membrane</location>
        <topology evidence="2">Multi-pass membrane protein</topology>
    </subcellularLocation>
</comment>
<dbReference type="GO" id="GO:0005524">
    <property type="term" value="F:ATP binding"/>
    <property type="evidence" value="ECO:0007669"/>
    <property type="project" value="UniProtKB-KW"/>
</dbReference>
<comment type="catalytic activity">
    <reaction evidence="1">
        <text>ATP + protein L-histidine = ADP + protein N-phospho-L-histidine.</text>
        <dbReference type="EC" id="2.7.13.3"/>
    </reaction>
</comment>
<keyword evidence="8" id="KW-0547">Nucleotide-binding</keyword>
<evidence type="ECO:0000256" key="7">
    <source>
        <dbReference type="ARBA" id="ARBA00022692"/>
    </source>
</evidence>
<dbReference type="Proteomes" id="UP000308489">
    <property type="component" value="Chromosome 1"/>
</dbReference>
<evidence type="ECO:0000256" key="9">
    <source>
        <dbReference type="ARBA" id="ARBA00022777"/>
    </source>
</evidence>
<dbReference type="InterPro" id="IPR029016">
    <property type="entry name" value="GAF-like_dom_sf"/>
</dbReference>
<accession>A0A4U9QV07</accession>
<evidence type="ECO:0000256" key="11">
    <source>
        <dbReference type="ARBA" id="ARBA00022989"/>
    </source>
</evidence>
<evidence type="ECO:0000259" key="15">
    <source>
        <dbReference type="Pfam" id="PF02518"/>
    </source>
</evidence>
<evidence type="ECO:0000259" key="16">
    <source>
        <dbReference type="Pfam" id="PF06580"/>
    </source>
</evidence>
<dbReference type="OrthoDB" id="9809348at2"/>
<keyword evidence="5" id="KW-0597">Phosphoprotein</keyword>
<evidence type="ECO:0000256" key="6">
    <source>
        <dbReference type="ARBA" id="ARBA00022679"/>
    </source>
</evidence>
<feature type="transmembrane region" description="Helical" evidence="14">
    <location>
        <begin position="135"/>
        <end position="157"/>
    </location>
</feature>
<keyword evidence="4" id="KW-1003">Cell membrane</keyword>
<dbReference type="Pfam" id="PF02518">
    <property type="entry name" value="HATPase_c"/>
    <property type="match status" value="1"/>
</dbReference>
<evidence type="ECO:0000256" key="10">
    <source>
        <dbReference type="ARBA" id="ARBA00022840"/>
    </source>
</evidence>
<gene>
    <name evidence="18" type="primary">ypdA</name>
    <name evidence="18" type="ORF">NCTC503_00084</name>
</gene>
<dbReference type="InterPro" id="IPR011620">
    <property type="entry name" value="Sig_transdc_His_kinase_LytS_TM"/>
</dbReference>
<evidence type="ECO:0000256" key="4">
    <source>
        <dbReference type="ARBA" id="ARBA00022475"/>
    </source>
</evidence>
<dbReference type="RefSeq" id="WP_138208930.1">
    <property type="nucleotide sequence ID" value="NZ_CBCRUQ010000011.1"/>
</dbReference>
<keyword evidence="9 18" id="KW-0418">Kinase</keyword>
<organism evidence="18 19">
    <name type="scientific">Hathewaya histolytica</name>
    <name type="common">Clostridium histolyticum</name>
    <dbReference type="NCBI Taxonomy" id="1498"/>
    <lineage>
        <taxon>Bacteria</taxon>
        <taxon>Bacillati</taxon>
        <taxon>Bacillota</taxon>
        <taxon>Clostridia</taxon>
        <taxon>Eubacteriales</taxon>
        <taxon>Clostridiaceae</taxon>
        <taxon>Hathewaya</taxon>
    </lineage>
</organism>
<proteinExistence type="predicted"/>
<evidence type="ECO:0000256" key="5">
    <source>
        <dbReference type="ARBA" id="ARBA00022553"/>
    </source>
</evidence>
<dbReference type="SUPFAM" id="SSF55874">
    <property type="entry name" value="ATPase domain of HSP90 chaperone/DNA topoisomerase II/histidine kinase"/>
    <property type="match status" value="1"/>
</dbReference>
<evidence type="ECO:0000256" key="1">
    <source>
        <dbReference type="ARBA" id="ARBA00000085"/>
    </source>
</evidence>
<dbReference type="AlphaFoldDB" id="A0A4U9QV07"/>
<dbReference type="GO" id="GO:0000155">
    <property type="term" value="F:phosphorelay sensor kinase activity"/>
    <property type="evidence" value="ECO:0007669"/>
    <property type="project" value="InterPro"/>
</dbReference>
<dbReference type="PANTHER" id="PTHR34220:SF7">
    <property type="entry name" value="SENSOR HISTIDINE KINASE YPDA"/>
    <property type="match status" value="1"/>
</dbReference>
<evidence type="ECO:0000256" key="8">
    <source>
        <dbReference type="ARBA" id="ARBA00022741"/>
    </source>
</evidence>
<dbReference type="EC" id="2.7.13.3" evidence="3"/>
<dbReference type="Gene3D" id="3.30.450.40">
    <property type="match status" value="1"/>
</dbReference>
<keyword evidence="13 14" id="KW-0472">Membrane</keyword>
<keyword evidence="12" id="KW-0902">Two-component regulatory system</keyword>
<dbReference type="PANTHER" id="PTHR34220">
    <property type="entry name" value="SENSOR HISTIDINE KINASE YPDA"/>
    <property type="match status" value="1"/>
</dbReference>
<feature type="transmembrane region" description="Helical" evidence="14">
    <location>
        <begin position="40"/>
        <end position="60"/>
    </location>
</feature>
<evidence type="ECO:0000256" key="2">
    <source>
        <dbReference type="ARBA" id="ARBA00004651"/>
    </source>
</evidence>
<evidence type="ECO:0000259" key="17">
    <source>
        <dbReference type="Pfam" id="PF07694"/>
    </source>
</evidence>
<dbReference type="EMBL" id="LR590481">
    <property type="protein sequence ID" value="VTQ81848.1"/>
    <property type="molecule type" value="Genomic_DNA"/>
</dbReference>
<dbReference type="GO" id="GO:0005886">
    <property type="term" value="C:plasma membrane"/>
    <property type="evidence" value="ECO:0007669"/>
    <property type="project" value="UniProtKB-SubCell"/>
</dbReference>
<keyword evidence="6" id="KW-0808">Transferase</keyword>
<dbReference type="Pfam" id="PF07694">
    <property type="entry name" value="5TM-5TMR_LYT"/>
    <property type="match status" value="1"/>
</dbReference>
<dbReference type="Gene3D" id="3.30.565.10">
    <property type="entry name" value="Histidine kinase-like ATPase, C-terminal domain"/>
    <property type="match status" value="1"/>
</dbReference>
<keyword evidence="19" id="KW-1185">Reference proteome</keyword>
<dbReference type="Pfam" id="PF06580">
    <property type="entry name" value="His_kinase"/>
    <property type="match status" value="1"/>
</dbReference>
<dbReference type="InterPro" id="IPR010559">
    <property type="entry name" value="Sig_transdc_His_kin_internal"/>
</dbReference>
<feature type="transmembrane region" description="Helical" evidence="14">
    <location>
        <begin position="72"/>
        <end position="93"/>
    </location>
</feature>
<evidence type="ECO:0000256" key="3">
    <source>
        <dbReference type="ARBA" id="ARBA00012438"/>
    </source>
</evidence>
<keyword evidence="11 14" id="KW-1133">Transmembrane helix</keyword>
<dbReference type="InterPro" id="IPR050640">
    <property type="entry name" value="Bact_2-comp_sensor_kinase"/>
</dbReference>
<evidence type="ECO:0000256" key="14">
    <source>
        <dbReference type="SAM" id="Phobius"/>
    </source>
</evidence>
<dbReference type="SUPFAM" id="SSF55781">
    <property type="entry name" value="GAF domain-like"/>
    <property type="match status" value="1"/>
</dbReference>
<feature type="domain" description="Signal transduction histidine kinase internal region" evidence="16">
    <location>
        <begin position="361"/>
        <end position="439"/>
    </location>
</feature>